<dbReference type="PROSITE" id="PS51257">
    <property type="entry name" value="PROKAR_LIPOPROTEIN"/>
    <property type="match status" value="1"/>
</dbReference>
<dbReference type="CDD" id="cd05233">
    <property type="entry name" value="SDR_c"/>
    <property type="match status" value="1"/>
</dbReference>
<dbReference type="Pfam" id="PF00106">
    <property type="entry name" value="adh_short"/>
    <property type="match status" value="1"/>
</dbReference>
<reference evidence="3" key="2">
    <citation type="submission" date="2020-09" db="EMBL/GenBank/DDBJ databases">
        <authorList>
            <person name="Sun Q."/>
            <person name="Kim S."/>
        </authorList>
    </citation>
    <scope>NUCLEOTIDE SEQUENCE</scope>
    <source>
        <strain evidence="3">KCTC 12113</strain>
    </source>
</reference>
<keyword evidence="4" id="KW-1185">Reference proteome</keyword>
<evidence type="ECO:0000256" key="2">
    <source>
        <dbReference type="ARBA" id="ARBA00023002"/>
    </source>
</evidence>
<protein>
    <submittedName>
        <fullName evidence="3">Short-chain dehydrogenase</fullName>
    </submittedName>
</protein>
<name>A0A918MGM4_9FLAO</name>
<comment type="caution">
    <text evidence="3">The sequence shown here is derived from an EMBL/GenBank/DDBJ whole genome shotgun (WGS) entry which is preliminary data.</text>
</comment>
<keyword evidence="2" id="KW-0560">Oxidoreductase</keyword>
<evidence type="ECO:0000313" key="4">
    <source>
        <dbReference type="Proteomes" id="UP000634668"/>
    </source>
</evidence>
<gene>
    <name evidence="3" type="ORF">GCM10007383_02580</name>
</gene>
<reference evidence="3" key="1">
    <citation type="journal article" date="2014" name="Int. J. Syst. Evol. Microbiol.">
        <title>Complete genome sequence of Corynebacterium casei LMG S-19264T (=DSM 44701T), isolated from a smear-ripened cheese.</title>
        <authorList>
            <consortium name="US DOE Joint Genome Institute (JGI-PGF)"/>
            <person name="Walter F."/>
            <person name="Albersmeier A."/>
            <person name="Kalinowski J."/>
            <person name="Ruckert C."/>
        </authorList>
    </citation>
    <scope>NUCLEOTIDE SEQUENCE</scope>
    <source>
        <strain evidence="3">KCTC 12113</strain>
    </source>
</reference>
<dbReference type="Gene3D" id="3.40.50.720">
    <property type="entry name" value="NAD(P)-binding Rossmann-like Domain"/>
    <property type="match status" value="1"/>
</dbReference>
<dbReference type="RefSeq" id="WP_229797127.1">
    <property type="nucleotide sequence ID" value="NZ_BMWP01000001.1"/>
</dbReference>
<dbReference type="PANTHER" id="PTHR43008">
    <property type="entry name" value="BENZIL REDUCTASE"/>
    <property type="match status" value="1"/>
</dbReference>
<proteinExistence type="inferred from homology"/>
<comment type="similarity">
    <text evidence="1">Belongs to the short-chain dehydrogenases/reductases (SDR) family.</text>
</comment>
<dbReference type="EMBL" id="BMWP01000001">
    <property type="protein sequence ID" value="GGW22405.1"/>
    <property type="molecule type" value="Genomic_DNA"/>
</dbReference>
<evidence type="ECO:0000313" key="3">
    <source>
        <dbReference type="EMBL" id="GGW22405.1"/>
    </source>
</evidence>
<dbReference type="Proteomes" id="UP000634668">
    <property type="component" value="Unassembled WGS sequence"/>
</dbReference>
<dbReference type="InterPro" id="IPR036291">
    <property type="entry name" value="NAD(P)-bd_dom_sf"/>
</dbReference>
<evidence type="ECO:0000256" key="1">
    <source>
        <dbReference type="ARBA" id="ARBA00006484"/>
    </source>
</evidence>
<organism evidence="3 4">
    <name type="scientific">Arenibacter certesii</name>
    <dbReference type="NCBI Taxonomy" id="228955"/>
    <lineage>
        <taxon>Bacteria</taxon>
        <taxon>Pseudomonadati</taxon>
        <taxon>Bacteroidota</taxon>
        <taxon>Flavobacteriia</taxon>
        <taxon>Flavobacteriales</taxon>
        <taxon>Flavobacteriaceae</taxon>
        <taxon>Arenibacter</taxon>
    </lineage>
</organism>
<sequence length="267" mass="28825">MKKTIVITGASGGIGMACANALKECKLVLTDYSDSVVKKVTDQFSQQGFDVTGIACDITKKEDVEKLKAFVLKQGNYGGMVHTAGVSGSAQDLKKVFDIDLVGTDIIVDAFYELAKENTAVILFSSMMGHVVPPNPEYDDALRNPQQEGAFNKVASFVNGDADTMYNFAKRGVQLLCQDNAMRYGEKGGRIISLSPGVIMTPMAVKAAEEHPETMDRMKKITALKRNGTPEDISDVVQFLLSDKARFISGSDILVDGGILPQLLKSS</sequence>
<dbReference type="PANTHER" id="PTHR43008:SF4">
    <property type="entry name" value="CHAIN DEHYDROGENASE, PUTATIVE (AFU_ORTHOLOGUE AFUA_4G08710)-RELATED"/>
    <property type="match status" value="1"/>
</dbReference>
<dbReference type="AlphaFoldDB" id="A0A918MGM4"/>
<dbReference type="GO" id="GO:0050664">
    <property type="term" value="F:oxidoreductase activity, acting on NAD(P)H, oxygen as acceptor"/>
    <property type="evidence" value="ECO:0007669"/>
    <property type="project" value="TreeGrafter"/>
</dbReference>
<dbReference type="PRINTS" id="PR00081">
    <property type="entry name" value="GDHRDH"/>
</dbReference>
<dbReference type="Pfam" id="PF13561">
    <property type="entry name" value="adh_short_C2"/>
    <property type="match status" value="1"/>
</dbReference>
<accession>A0A918MGM4</accession>
<dbReference type="InterPro" id="IPR002347">
    <property type="entry name" value="SDR_fam"/>
</dbReference>
<dbReference type="SUPFAM" id="SSF51735">
    <property type="entry name" value="NAD(P)-binding Rossmann-fold domains"/>
    <property type="match status" value="1"/>
</dbReference>